<dbReference type="Proteomes" id="UP001596137">
    <property type="component" value="Unassembled WGS sequence"/>
</dbReference>
<organism evidence="2 3">
    <name type="scientific">Sphaerisporangium aureirubrum</name>
    <dbReference type="NCBI Taxonomy" id="1544736"/>
    <lineage>
        <taxon>Bacteria</taxon>
        <taxon>Bacillati</taxon>
        <taxon>Actinomycetota</taxon>
        <taxon>Actinomycetes</taxon>
        <taxon>Streptosporangiales</taxon>
        <taxon>Streptosporangiaceae</taxon>
        <taxon>Sphaerisporangium</taxon>
    </lineage>
</organism>
<dbReference type="SUPFAM" id="SSF55729">
    <property type="entry name" value="Acyl-CoA N-acyltransferases (Nat)"/>
    <property type="match status" value="1"/>
</dbReference>
<dbReference type="EMBL" id="JBHSRF010000038">
    <property type="protein sequence ID" value="MFC6084148.1"/>
    <property type="molecule type" value="Genomic_DNA"/>
</dbReference>
<accession>A0ABW1NLB1</accession>
<dbReference type="EC" id="2.3.1.-" evidence="2"/>
<protein>
    <submittedName>
        <fullName evidence="2">GNAT family N-acetyltransferase</fullName>
        <ecNumber evidence="2">2.3.1.-</ecNumber>
    </submittedName>
</protein>
<keyword evidence="2" id="KW-0808">Transferase</keyword>
<name>A0ABW1NLB1_9ACTN</name>
<dbReference type="Pfam" id="PF13480">
    <property type="entry name" value="Acetyltransf_6"/>
    <property type="match status" value="1"/>
</dbReference>
<dbReference type="InterPro" id="IPR016181">
    <property type="entry name" value="Acyl_CoA_acyltransferase"/>
</dbReference>
<sequence length="339" mass="36200">MSTGTLDVLRAAREMNAVEWDALVDRSGSPVFYRHRVLSAYERSGLGGQRATAYLLARDPGGTPVGALPLYLLDGREIFAILGVRPPAGGAATDALISHFPHCYDTTAMLAAPSPEVLRGLRDAALAEASRLGARVCCLLNVPADGPLAALLAELPGARPVPSAARWYLDVPSYGGLDGLLATMARATRRTLRAAARRAEAAGARIELSDGSGEDAADVAALCAASAAKHGNNYYPEAAVRGFLAALGGHLTVLRVRLGGRTLAASVCFRDGGVLHTWAGGAVYPPELNWSPNHVLFHHELRLAFDLGVRRLECGRRNDEFKARHRLSRRELLAFVWEV</sequence>
<evidence type="ECO:0000313" key="2">
    <source>
        <dbReference type="EMBL" id="MFC6084148.1"/>
    </source>
</evidence>
<dbReference type="Gene3D" id="3.40.630.30">
    <property type="match status" value="1"/>
</dbReference>
<evidence type="ECO:0000259" key="1">
    <source>
        <dbReference type="Pfam" id="PF13480"/>
    </source>
</evidence>
<gene>
    <name evidence="2" type="ORF">ACFP1K_23505</name>
</gene>
<keyword evidence="3" id="KW-1185">Reference proteome</keyword>
<keyword evidence="2" id="KW-0012">Acyltransferase</keyword>
<reference evidence="3" key="1">
    <citation type="journal article" date="2019" name="Int. J. Syst. Evol. Microbiol.">
        <title>The Global Catalogue of Microorganisms (GCM) 10K type strain sequencing project: providing services to taxonomists for standard genome sequencing and annotation.</title>
        <authorList>
            <consortium name="The Broad Institute Genomics Platform"/>
            <consortium name="The Broad Institute Genome Sequencing Center for Infectious Disease"/>
            <person name="Wu L."/>
            <person name="Ma J."/>
        </authorList>
    </citation>
    <scope>NUCLEOTIDE SEQUENCE [LARGE SCALE GENOMIC DNA]</scope>
    <source>
        <strain evidence="3">JCM 30346</strain>
    </source>
</reference>
<dbReference type="RefSeq" id="WP_380756896.1">
    <property type="nucleotide sequence ID" value="NZ_JBHSRF010000038.1"/>
</dbReference>
<comment type="caution">
    <text evidence="2">The sequence shown here is derived from an EMBL/GenBank/DDBJ whole genome shotgun (WGS) entry which is preliminary data.</text>
</comment>
<dbReference type="GO" id="GO:0016746">
    <property type="term" value="F:acyltransferase activity"/>
    <property type="evidence" value="ECO:0007669"/>
    <property type="project" value="UniProtKB-KW"/>
</dbReference>
<feature type="domain" description="BioF2-like acetyltransferase" evidence="1">
    <location>
        <begin position="187"/>
        <end position="322"/>
    </location>
</feature>
<dbReference type="InterPro" id="IPR038740">
    <property type="entry name" value="BioF2-like_GNAT_dom"/>
</dbReference>
<evidence type="ECO:0000313" key="3">
    <source>
        <dbReference type="Proteomes" id="UP001596137"/>
    </source>
</evidence>
<proteinExistence type="predicted"/>